<comment type="cofactor">
    <cofactor evidence="1">
        <name>Ca(2+)</name>
        <dbReference type="ChEBI" id="CHEBI:29108"/>
    </cofactor>
</comment>
<keyword evidence="5" id="KW-0378">Hydrolase</keyword>
<feature type="signal peptide" evidence="7">
    <location>
        <begin position="1"/>
        <end position="24"/>
    </location>
</feature>
<proteinExistence type="inferred from homology"/>
<name>A0ABT0U0Y7_9BACT</name>
<dbReference type="InterPro" id="IPR000917">
    <property type="entry name" value="Sulfatase_N"/>
</dbReference>
<evidence type="ECO:0000256" key="3">
    <source>
        <dbReference type="ARBA" id="ARBA00022723"/>
    </source>
</evidence>
<dbReference type="Gene3D" id="3.40.720.10">
    <property type="entry name" value="Alkaline Phosphatase, subunit A"/>
    <property type="match status" value="1"/>
</dbReference>
<evidence type="ECO:0000256" key="7">
    <source>
        <dbReference type="SAM" id="SignalP"/>
    </source>
</evidence>
<evidence type="ECO:0000259" key="8">
    <source>
        <dbReference type="Pfam" id="PF00884"/>
    </source>
</evidence>
<dbReference type="PANTHER" id="PTHR45953">
    <property type="entry name" value="IDURONATE 2-SULFATASE"/>
    <property type="match status" value="1"/>
</dbReference>
<dbReference type="InterPro" id="IPR024607">
    <property type="entry name" value="Sulfatase_CS"/>
</dbReference>
<evidence type="ECO:0000256" key="2">
    <source>
        <dbReference type="ARBA" id="ARBA00008779"/>
    </source>
</evidence>
<evidence type="ECO:0000313" key="10">
    <source>
        <dbReference type="Proteomes" id="UP001202961"/>
    </source>
</evidence>
<evidence type="ECO:0000256" key="5">
    <source>
        <dbReference type="ARBA" id="ARBA00022801"/>
    </source>
</evidence>
<comment type="similarity">
    <text evidence="2">Belongs to the sulfatase family.</text>
</comment>
<dbReference type="InterPro" id="IPR017850">
    <property type="entry name" value="Alkaline_phosphatase_core_sf"/>
</dbReference>
<keyword evidence="3" id="KW-0479">Metal-binding</keyword>
<comment type="caution">
    <text evidence="9">The sequence shown here is derived from an EMBL/GenBank/DDBJ whole genome shotgun (WGS) entry which is preliminary data.</text>
</comment>
<organism evidence="9 10">
    <name type="scientific">Aporhodopirellula aestuarii</name>
    <dbReference type="NCBI Taxonomy" id="2950107"/>
    <lineage>
        <taxon>Bacteria</taxon>
        <taxon>Pseudomonadati</taxon>
        <taxon>Planctomycetota</taxon>
        <taxon>Planctomycetia</taxon>
        <taxon>Pirellulales</taxon>
        <taxon>Pirellulaceae</taxon>
        <taxon>Aporhodopirellula</taxon>
    </lineage>
</organism>
<sequence>MRPNLTTSLIGVCLAVLSCASVDAGEGLKREQPNVLFIAVDDLASTLGCYGDPTARTPNIDRLASMGTCFQRAYNQLPLCNPTRASVMTGLRPDTIKVYDLDRHFRDELPDVVTLPQAFQQAGYFTARVGKIYHYNVPASIGTDGFDDPASWNRTVNPKGRDKAEEALVFNAEPHRQISGALSWLAAEGTDVEQTDGMIATEAIEIMREKADEPFFLGVGFFRPHTPYVAPKKYFDMYPLDSLRLPSAPENDRDDIPTAAFAHNCPVPNYGLDEATLLKATQAYYACVSFVDAQVGRLLDGLEDLGLANETIVVFWSDHGYHLGEHNGIWQKRTLFEEAARAPLIIRVPGQANSGVCDRIVEFVDIYPTLTELAAADAPSGLAGRSLSKLIADPRSQWDGEAVTQVLRPADNRLPEPVMGCSIRTRRYRFTEWGNGKHGVELYDHENDPKEFYNLAIDPGSHATAVMQKLRSRLRAKASGETPTVPFNPARL</sequence>
<evidence type="ECO:0000256" key="4">
    <source>
        <dbReference type="ARBA" id="ARBA00022729"/>
    </source>
</evidence>
<dbReference type="Proteomes" id="UP001202961">
    <property type="component" value="Unassembled WGS sequence"/>
</dbReference>
<gene>
    <name evidence="9" type="ORF">NB063_06260</name>
</gene>
<feature type="domain" description="Sulfatase N-terminal" evidence="8">
    <location>
        <begin position="33"/>
        <end position="374"/>
    </location>
</feature>
<feature type="chain" id="PRO_5045642243" evidence="7">
    <location>
        <begin position="25"/>
        <end position="492"/>
    </location>
</feature>
<dbReference type="RefSeq" id="WP_250927896.1">
    <property type="nucleotide sequence ID" value="NZ_JAMQBK010000018.1"/>
</dbReference>
<keyword evidence="4 7" id="KW-0732">Signal</keyword>
<evidence type="ECO:0000313" key="9">
    <source>
        <dbReference type="EMBL" id="MCM2370225.1"/>
    </source>
</evidence>
<protein>
    <submittedName>
        <fullName evidence="9">Sulfatase</fullName>
    </submittedName>
</protein>
<dbReference type="PROSITE" id="PS51257">
    <property type="entry name" value="PROKAR_LIPOPROTEIN"/>
    <property type="match status" value="1"/>
</dbReference>
<dbReference type="PROSITE" id="PS00149">
    <property type="entry name" value="SULFATASE_2"/>
    <property type="match status" value="1"/>
</dbReference>
<dbReference type="EMBL" id="JAMQBK010000018">
    <property type="protein sequence ID" value="MCM2370225.1"/>
    <property type="molecule type" value="Genomic_DNA"/>
</dbReference>
<accession>A0ABT0U0Y7</accession>
<evidence type="ECO:0000256" key="1">
    <source>
        <dbReference type="ARBA" id="ARBA00001913"/>
    </source>
</evidence>
<dbReference type="InterPro" id="IPR035874">
    <property type="entry name" value="IDS"/>
</dbReference>
<dbReference type="SUPFAM" id="SSF53649">
    <property type="entry name" value="Alkaline phosphatase-like"/>
    <property type="match status" value="1"/>
</dbReference>
<dbReference type="CDD" id="cd16030">
    <property type="entry name" value="iduronate-2-sulfatase"/>
    <property type="match status" value="1"/>
</dbReference>
<keyword evidence="10" id="KW-1185">Reference proteome</keyword>
<dbReference type="PANTHER" id="PTHR45953:SF1">
    <property type="entry name" value="IDURONATE 2-SULFATASE"/>
    <property type="match status" value="1"/>
</dbReference>
<evidence type="ECO:0000256" key="6">
    <source>
        <dbReference type="ARBA" id="ARBA00022837"/>
    </source>
</evidence>
<keyword evidence="6" id="KW-0106">Calcium</keyword>
<reference evidence="9 10" key="1">
    <citation type="journal article" date="2022" name="Syst. Appl. Microbiol.">
        <title>Rhodopirellula aestuarii sp. nov., a novel member of the genus Rhodopirellula isolated from brackish sediments collected in the Tagus River estuary, Portugal.</title>
        <authorList>
            <person name="Vitorino I.R."/>
            <person name="Klimek D."/>
            <person name="Calusinska M."/>
            <person name="Lobo-da-Cunha A."/>
            <person name="Vasconcelos V."/>
            <person name="Lage O.M."/>
        </authorList>
    </citation>
    <scope>NUCLEOTIDE SEQUENCE [LARGE SCALE GENOMIC DNA]</scope>
    <source>
        <strain evidence="9 10">ICT_H3.1</strain>
    </source>
</reference>
<dbReference type="Pfam" id="PF00884">
    <property type="entry name" value="Sulfatase"/>
    <property type="match status" value="1"/>
</dbReference>